<name>A0A7T4C2Y4_AERCA</name>
<organism evidence="2">
    <name type="scientific">Aeromonas caviae</name>
    <name type="common">Aeromonas punctata</name>
    <dbReference type="NCBI Taxonomy" id="648"/>
    <lineage>
        <taxon>Bacteria</taxon>
        <taxon>Pseudomonadati</taxon>
        <taxon>Pseudomonadota</taxon>
        <taxon>Gammaproteobacteria</taxon>
        <taxon>Aeromonadales</taxon>
        <taxon>Aeromonadaceae</taxon>
        <taxon>Aeromonas</taxon>
    </lineage>
</organism>
<feature type="region of interest" description="Disordered" evidence="1">
    <location>
        <begin position="308"/>
        <end position="338"/>
    </location>
</feature>
<evidence type="ECO:0000313" key="2">
    <source>
        <dbReference type="EMBL" id="QQA60706.1"/>
    </source>
</evidence>
<dbReference type="RefSeq" id="WP_158657407.1">
    <property type="nucleotide sequence ID" value="NZ_JAOPLN010000027.1"/>
</dbReference>
<proteinExistence type="predicted"/>
<sequence>MKTPFTIEKLSAQEGAWRIDWFGNVAYPDLNRRQSQPSIAVQLSRHPRPHPMKETDRKEVWLPIGLLPFLKVGDIWQHGQATGENTAPTKEAFLKLKISTETTSFYKAGGKPNSEKYGALRSLIYWLPIHLHPWHSAHTHSNCIVITDRTQLQIIIPCMELIRFYFGSSSSLLSTLFKPMLTRTELAKQYVKRSDESVFLRLADGISGASAADIARILYSPAAWSAASLIGKSALSCSSLGLPIYPKCRFPFDGETDLHVSGQWLRHDGSQVGTFIVYEIISCSHDFPFKSIRYVATGNKAKFKLSDSAYRPDQQKSERKTDDAILLTDSDPDEKRQTRHVQFISASSRFPDLETKTIFRNPSFSIPKDQPYSAAPSGAFSVGATGQGKGITPVEIESGVPSQHFDVQELPEFFQAGLSTLHNALCFTLMTPYSLAAYAFPIPVIHDPQMNPYATCFTQNGSEKPRRRMMGCVQVEYTDRVEGTLIIEPIYGDIPEIVSFELSEEFFDLNLVKKQLRIYWGEQTELTT</sequence>
<protein>
    <submittedName>
        <fullName evidence="2">Uncharacterized protein</fullName>
    </submittedName>
</protein>
<accession>A0A7T4C2Y4</accession>
<feature type="compositionally biased region" description="Basic and acidic residues" evidence="1">
    <location>
        <begin position="313"/>
        <end position="323"/>
    </location>
</feature>
<dbReference type="AlphaFoldDB" id="A0A7T4C2Y4"/>
<dbReference type="EMBL" id="CP065937">
    <property type="protein sequence ID" value="QQA60706.1"/>
    <property type="molecule type" value="Genomic_DNA"/>
</dbReference>
<reference evidence="2" key="1">
    <citation type="submission" date="2020-12" db="EMBL/GenBank/DDBJ databases">
        <title>GES Beta-lactamases isolated from hospital effluents in Brazil.</title>
        <authorList>
            <person name="Conte D."/>
            <person name="Mesa D."/>
            <person name="Palmeiro J.K."/>
            <person name="Dalla-Costa L.M."/>
        </authorList>
    </citation>
    <scope>NUCLEOTIDE SEQUENCE [LARGE SCALE GENOMIC DNA]</scope>
    <source>
        <strain evidence="2">Aero21</strain>
    </source>
</reference>
<gene>
    <name evidence="2" type="ORF">JC965_22375</name>
</gene>
<evidence type="ECO:0000256" key="1">
    <source>
        <dbReference type="SAM" id="MobiDB-lite"/>
    </source>
</evidence>